<dbReference type="InterPro" id="IPR032750">
    <property type="entry name" value="TnsD_C"/>
</dbReference>
<gene>
    <name evidence="3" type="ORF">ACE1CI_19345</name>
</gene>
<evidence type="ECO:0000313" key="4">
    <source>
        <dbReference type="Proteomes" id="UP001576784"/>
    </source>
</evidence>
<evidence type="ECO:0000259" key="1">
    <source>
        <dbReference type="Pfam" id="PF06527"/>
    </source>
</evidence>
<keyword evidence="4" id="KW-1185">Reference proteome</keyword>
<comment type="caution">
    <text evidence="3">The sequence shown here is derived from an EMBL/GenBank/DDBJ whole genome shotgun (WGS) entry which is preliminary data.</text>
</comment>
<feature type="domain" description="Transposon Tn7 transposition protein TnsD C-terminal" evidence="2">
    <location>
        <begin position="332"/>
        <end position="464"/>
    </location>
</feature>
<proteinExistence type="predicted"/>
<feature type="domain" description="TniQ" evidence="1">
    <location>
        <begin position="4"/>
        <end position="160"/>
    </location>
</feature>
<organism evidence="3 4">
    <name type="scientific">Floridaenema flaviceps BLCC-F50</name>
    <dbReference type="NCBI Taxonomy" id="3153642"/>
    <lineage>
        <taxon>Bacteria</taxon>
        <taxon>Bacillati</taxon>
        <taxon>Cyanobacteriota</taxon>
        <taxon>Cyanophyceae</taxon>
        <taxon>Oscillatoriophycideae</taxon>
        <taxon>Aerosakkonematales</taxon>
        <taxon>Aerosakkonemataceae</taxon>
        <taxon>Floridanema</taxon>
        <taxon>Floridanema flaviceps</taxon>
    </lineage>
</organism>
<dbReference type="RefSeq" id="WP_413264708.1">
    <property type="nucleotide sequence ID" value="NZ_JBHFNR010000145.1"/>
</dbReference>
<dbReference type="InterPro" id="IPR009492">
    <property type="entry name" value="TniQ"/>
</dbReference>
<protein>
    <submittedName>
        <fullName evidence="3">TnsD family Tn7-like transposition protein</fullName>
    </submittedName>
</protein>
<evidence type="ECO:0000313" key="3">
    <source>
        <dbReference type="EMBL" id="MFB2895067.1"/>
    </source>
</evidence>
<feature type="domain" description="Transposon Tn7 transposition protein TnsD C-terminal" evidence="2">
    <location>
        <begin position="205"/>
        <end position="321"/>
    </location>
</feature>
<dbReference type="Pfam" id="PF06527">
    <property type="entry name" value="TniQ"/>
    <property type="match status" value="1"/>
</dbReference>
<evidence type="ECO:0000259" key="2">
    <source>
        <dbReference type="Pfam" id="PF15978"/>
    </source>
</evidence>
<sequence length="530" mass="61867">MIGFFPDPYPDELLYSVLARFQSRVHYPSRESLVRELFGTKKAFATIDLPTHLSRLIASLPPGHSYTVDRFIDNNTLLPFYSPFLAAQRINTIRANMGDGQKLGFHYRIGIASSRISLPASLRFCPECAWEDKEQFGEYYWHRLHQVSGVEVCPIHDIFLENTTALTRNRTNNQEFISAGQVIQVISPRPLNLSDSSHLILKQVANDVNWLLHQRIETPYLGYFRSSYLYLLAKLGLLNDNGTVKVEQFLSAFTDYYSPEFLKHIQCSFRPGNRNNWLLRLTHYDLRSQHPLHHLLLIHFLGLTVEEFFRLPREISFGGSTLPSMQPEKLLSSHQTKSRIIPRETLESYRQKWLDILVDNPDDGRSLLRKKFSGVFSWLYYNDYSWLEKHLPPLQSGKNSSFSKLDWYSRDIKLRDEVLLCAKRLLNQSEQLVRVTVHSIAKDIDRSSQLKKHLHKLPLTAQVLADVVETYEQFAIRRLWWIVQRYQQENVRPARWQLIRRAHIKPEMEVIPEVAHAIDLALKSFDAIEV</sequence>
<accession>A0ABV4XVF5</accession>
<dbReference type="Pfam" id="PF15978">
    <property type="entry name" value="TnsD"/>
    <property type="match status" value="2"/>
</dbReference>
<reference evidence="3 4" key="1">
    <citation type="submission" date="2024-09" db="EMBL/GenBank/DDBJ databases">
        <title>Floridaenema gen nov. (Aerosakkonemataceae, Aerosakkonematales ord. nov., Cyanobacteria) from benthic tropical and subtropical fresh waters, with the description of four new species.</title>
        <authorList>
            <person name="Moretto J.A."/>
            <person name="Berthold D.E."/>
            <person name="Lefler F.W."/>
            <person name="Huang I.-S."/>
            <person name="Laughinghouse H. IV."/>
        </authorList>
    </citation>
    <scope>NUCLEOTIDE SEQUENCE [LARGE SCALE GENOMIC DNA]</scope>
    <source>
        <strain evidence="3 4">BLCC-F50</strain>
    </source>
</reference>
<dbReference type="EMBL" id="JBHFNR010000145">
    <property type="protein sequence ID" value="MFB2895067.1"/>
    <property type="molecule type" value="Genomic_DNA"/>
</dbReference>
<name>A0ABV4XVF5_9CYAN</name>
<dbReference type="Proteomes" id="UP001576784">
    <property type="component" value="Unassembled WGS sequence"/>
</dbReference>